<dbReference type="Gene3D" id="2.30.30.60">
    <property type="match status" value="1"/>
</dbReference>
<dbReference type="InterPro" id="IPR006685">
    <property type="entry name" value="MscS_channel_2nd"/>
</dbReference>
<keyword evidence="4 11" id="KW-0812">Transmembrane</keyword>
<feature type="domain" description="Mechanosensitive ion channel MscS" evidence="12">
    <location>
        <begin position="544"/>
        <end position="602"/>
    </location>
</feature>
<accession>A0A059BQ79</accession>
<dbReference type="InterPro" id="IPR016688">
    <property type="entry name" value="MscS-like_plants/fungi"/>
</dbReference>
<evidence type="ECO:0000256" key="9">
    <source>
        <dbReference type="PIRNR" id="PIRNR017209"/>
    </source>
</evidence>
<evidence type="ECO:0000256" key="4">
    <source>
        <dbReference type="ARBA" id="ARBA00022692"/>
    </source>
</evidence>
<feature type="compositionally biased region" description="Basic and acidic residues" evidence="10">
    <location>
        <begin position="333"/>
        <end position="350"/>
    </location>
</feature>
<feature type="transmembrane region" description="Helical" evidence="11">
    <location>
        <begin position="125"/>
        <end position="149"/>
    </location>
</feature>
<dbReference type="SUPFAM" id="SSF50182">
    <property type="entry name" value="Sm-like ribonucleoproteins"/>
    <property type="match status" value="1"/>
</dbReference>
<keyword evidence="8" id="KW-0407">Ion channel</keyword>
<comment type="similarity">
    <text evidence="2 9">Belongs to the MscS (TC 1.A.23) family.</text>
</comment>
<dbReference type="InterPro" id="IPR023408">
    <property type="entry name" value="MscS_beta-dom_sf"/>
</dbReference>
<evidence type="ECO:0000256" key="10">
    <source>
        <dbReference type="SAM" id="MobiDB-lite"/>
    </source>
</evidence>
<feature type="transmembrane region" description="Helical" evidence="11">
    <location>
        <begin position="240"/>
        <end position="260"/>
    </location>
</feature>
<evidence type="ECO:0000256" key="1">
    <source>
        <dbReference type="ARBA" id="ARBA00004141"/>
    </source>
</evidence>
<sequence>MDRSINFGSQGGEIAVNCESSESSSKETVMNRSNTPGTFERPRPSFYEVLNEALRRQSQDTSDRLSYQSRSSPDGSSRESPWTKVVWSKVKSQLTHLHGKETRQPDEHKDDLVEDLPEELKKMTFGAFLILQCLVLLIIVLALICSLSISSLKKRTLWDLPIWKWEAMVLALVSGHLVSSCVVRVVVKVVERVFLLHRRVLYFIYGLWRAVRNCLWLGLVLLVWHLAFHPQMEKKAGGRALPYVTRVLGCFLVASVIWLLKTLLVKVLASSFHVNTYFERIHEALFDQFVIETLSAKAAIRYNAGEEECGDASRTTELQHVNAPSNDLRERLLPKGDRSMKSGRSTDHPKIGGSADLAGRRINQKSALALNIGRMMDIIQHETLSTLDEKILDSNLEDGSSMEIGNEGQAKEVAKKIFLNVAKPGSKQICKDDLMQFMNKDEAAKIINRAAPGKHVIDETSLESWVINAFKERKALARSLNDTNTAVDDLHNMLNVLVAIITAVIWLIILGVPIMQFLVFISSQFLLLAFVFGNSCKMVFEAIIFLFVMHPYDVGDFCEVDGVLMFVEEMNILTTVFRKLDNLKIRHPNSVLATKAISNYNRSTEMVEIINFCLHISTPMGKINKLKRRIERDVESRSNHWHPNPMVLIRDLEDMNKITMTLWLVHRIKHHDNKGRLMRRAALIENLIEIFRQEEIEYRMLPLDVNVRNLPSPTSDRLPSNWTACATEHRKLTNRDDQEKPIYGVKA</sequence>
<dbReference type="AlphaFoldDB" id="A0A059BQ79"/>
<dbReference type="GO" id="GO:0006820">
    <property type="term" value="P:monoatomic anion transport"/>
    <property type="evidence" value="ECO:0000318"/>
    <property type="project" value="GO_Central"/>
</dbReference>
<dbReference type="PANTHER" id="PTHR31618:SF8">
    <property type="entry name" value="MECHANOSENSITIVE ION CHANNEL PROTEIN"/>
    <property type="match status" value="1"/>
</dbReference>
<name>A0A059BQ79_EUCGR</name>
<dbReference type="Pfam" id="PF00924">
    <property type="entry name" value="MS_channel_2nd"/>
    <property type="match status" value="1"/>
</dbReference>
<keyword evidence="5 11" id="KW-1133">Transmembrane helix</keyword>
<dbReference type="PANTHER" id="PTHR31618">
    <property type="entry name" value="MECHANOSENSITIVE ION CHANNEL PROTEIN 5"/>
    <property type="match status" value="1"/>
</dbReference>
<reference evidence="13" key="1">
    <citation type="submission" date="2013-07" db="EMBL/GenBank/DDBJ databases">
        <title>The genome of Eucalyptus grandis.</title>
        <authorList>
            <person name="Schmutz J."/>
            <person name="Hayes R."/>
            <person name="Myburg A."/>
            <person name="Tuskan G."/>
            <person name="Grattapaglia D."/>
            <person name="Rokhsar D.S."/>
        </authorList>
    </citation>
    <scope>NUCLEOTIDE SEQUENCE</scope>
    <source>
        <tissue evidence="13">Leaf extractions</tissue>
    </source>
</reference>
<dbReference type="FunFam" id="2.30.30.60:FF:000003">
    <property type="entry name" value="Predicted mechanosensitive ion channel"/>
    <property type="match status" value="1"/>
</dbReference>
<feature type="region of interest" description="Disordered" evidence="10">
    <location>
        <begin position="333"/>
        <end position="356"/>
    </location>
</feature>
<dbReference type="PIRSF" id="PIRSF017209">
    <property type="entry name" value="Memb_At2g17000_prd"/>
    <property type="match status" value="1"/>
</dbReference>
<dbReference type="InterPro" id="IPR010920">
    <property type="entry name" value="LSM_dom_sf"/>
</dbReference>
<feature type="transmembrane region" description="Helical" evidence="11">
    <location>
        <begin position="496"/>
        <end position="519"/>
    </location>
</feature>
<gene>
    <name evidence="13" type="ORF">EUGRSUZ_F01703</name>
</gene>
<feature type="compositionally biased region" description="Polar residues" evidence="10">
    <location>
        <begin position="18"/>
        <end position="37"/>
    </location>
</feature>
<proteinExistence type="inferred from homology"/>
<keyword evidence="6" id="KW-0406">Ion transport</keyword>
<evidence type="ECO:0000256" key="7">
    <source>
        <dbReference type="ARBA" id="ARBA00023136"/>
    </source>
</evidence>
<evidence type="ECO:0000256" key="6">
    <source>
        <dbReference type="ARBA" id="ARBA00023065"/>
    </source>
</evidence>
<feature type="compositionally biased region" description="Basic and acidic residues" evidence="10">
    <location>
        <begin position="53"/>
        <end position="63"/>
    </location>
</feature>
<organism evidence="13">
    <name type="scientific">Eucalyptus grandis</name>
    <name type="common">Flooded gum</name>
    <dbReference type="NCBI Taxonomy" id="71139"/>
    <lineage>
        <taxon>Eukaryota</taxon>
        <taxon>Viridiplantae</taxon>
        <taxon>Streptophyta</taxon>
        <taxon>Embryophyta</taxon>
        <taxon>Tracheophyta</taxon>
        <taxon>Spermatophyta</taxon>
        <taxon>Magnoliopsida</taxon>
        <taxon>eudicotyledons</taxon>
        <taxon>Gunneridae</taxon>
        <taxon>Pentapetalae</taxon>
        <taxon>rosids</taxon>
        <taxon>malvids</taxon>
        <taxon>Myrtales</taxon>
        <taxon>Myrtaceae</taxon>
        <taxon>Myrtoideae</taxon>
        <taxon>Eucalypteae</taxon>
        <taxon>Eucalyptus</taxon>
    </lineage>
</organism>
<feature type="compositionally biased region" description="Low complexity" evidence="10">
    <location>
        <begin position="66"/>
        <end position="80"/>
    </location>
</feature>
<keyword evidence="3" id="KW-0813">Transport</keyword>
<feature type="transmembrane region" description="Helical" evidence="11">
    <location>
        <begin position="169"/>
        <end position="190"/>
    </location>
</feature>
<dbReference type="STRING" id="71139.A0A059BQ79"/>
<dbReference type="KEGG" id="egr:104448889"/>
<evidence type="ECO:0000313" key="13">
    <source>
        <dbReference type="EMBL" id="KCW68021.1"/>
    </source>
</evidence>
<evidence type="ECO:0000256" key="2">
    <source>
        <dbReference type="ARBA" id="ARBA00008017"/>
    </source>
</evidence>
<evidence type="ECO:0000256" key="5">
    <source>
        <dbReference type="ARBA" id="ARBA00022989"/>
    </source>
</evidence>
<comment type="subcellular location">
    <subcellularLocation>
        <location evidence="1">Membrane</location>
        <topology evidence="1">Multi-pass membrane protein</topology>
    </subcellularLocation>
</comment>
<feature type="transmembrane region" description="Helical" evidence="11">
    <location>
        <begin position="525"/>
        <end position="548"/>
    </location>
</feature>
<dbReference type="GO" id="GO:0050982">
    <property type="term" value="P:detection of mechanical stimulus"/>
    <property type="evidence" value="ECO:0007669"/>
    <property type="project" value="UniProtKB-ARBA"/>
</dbReference>
<evidence type="ECO:0000256" key="11">
    <source>
        <dbReference type="SAM" id="Phobius"/>
    </source>
</evidence>
<dbReference type="InParanoid" id="A0A059BQ79"/>
<feature type="region of interest" description="Disordered" evidence="10">
    <location>
        <begin position="1"/>
        <end position="80"/>
    </location>
</feature>
<dbReference type="EMBL" id="KK198758">
    <property type="protein sequence ID" value="KCW68021.1"/>
    <property type="molecule type" value="Genomic_DNA"/>
</dbReference>
<evidence type="ECO:0000256" key="3">
    <source>
        <dbReference type="ARBA" id="ARBA00022448"/>
    </source>
</evidence>
<dbReference type="GO" id="GO:0005886">
    <property type="term" value="C:plasma membrane"/>
    <property type="evidence" value="ECO:0000318"/>
    <property type="project" value="GO_Central"/>
</dbReference>
<evidence type="ECO:0000256" key="8">
    <source>
        <dbReference type="ARBA" id="ARBA00023303"/>
    </source>
</evidence>
<dbReference type="eggNOG" id="KOG4629">
    <property type="taxonomic scope" value="Eukaryota"/>
</dbReference>
<dbReference type="GO" id="GO:0008381">
    <property type="term" value="F:mechanosensitive monoatomic ion channel activity"/>
    <property type="evidence" value="ECO:0000318"/>
    <property type="project" value="GO_Central"/>
</dbReference>
<evidence type="ECO:0000259" key="12">
    <source>
        <dbReference type="Pfam" id="PF00924"/>
    </source>
</evidence>
<dbReference type="OrthoDB" id="544685at2759"/>
<keyword evidence="7 9" id="KW-0472">Membrane</keyword>
<dbReference type="Gramene" id="KCW68021">
    <property type="protein sequence ID" value="KCW68021"/>
    <property type="gene ID" value="EUGRSUZ_F01703"/>
</dbReference>
<feature type="transmembrane region" description="Helical" evidence="11">
    <location>
        <begin position="210"/>
        <end position="228"/>
    </location>
</feature>
<protein>
    <recommendedName>
        <fullName evidence="9">Mechanosensitive ion channel protein</fullName>
    </recommendedName>
</protein>